<sequence>MKTREQKRAEAVRRQEFHDALPGYDKLAKIAERPGKSERERARILGAVAEWASRNSVSPR</sequence>
<gene>
    <name evidence="1" type="ORF">J2Y69_002487</name>
</gene>
<protein>
    <recommendedName>
        <fullName evidence="3">Transcriptional regulator</fullName>
    </recommendedName>
</protein>
<name>A0ABU1SE64_9MICO</name>
<comment type="caution">
    <text evidence="1">The sequence shown here is derived from an EMBL/GenBank/DDBJ whole genome shotgun (WGS) entry which is preliminary data.</text>
</comment>
<evidence type="ECO:0000313" key="2">
    <source>
        <dbReference type="Proteomes" id="UP001259347"/>
    </source>
</evidence>
<proteinExistence type="predicted"/>
<reference evidence="1 2" key="1">
    <citation type="submission" date="2023-07" db="EMBL/GenBank/DDBJ databases">
        <title>Sorghum-associated microbial communities from plants grown in Nebraska, USA.</title>
        <authorList>
            <person name="Schachtman D."/>
        </authorList>
    </citation>
    <scope>NUCLEOTIDE SEQUENCE [LARGE SCALE GENOMIC DNA]</scope>
    <source>
        <strain evidence="1 2">2980</strain>
    </source>
</reference>
<dbReference type="EMBL" id="JAVDUM010000010">
    <property type="protein sequence ID" value="MDR6867879.1"/>
    <property type="molecule type" value="Genomic_DNA"/>
</dbReference>
<keyword evidence="2" id="KW-1185">Reference proteome</keyword>
<organism evidence="1 2">
    <name type="scientific">Microbacterium resistens</name>
    <dbReference type="NCBI Taxonomy" id="156977"/>
    <lineage>
        <taxon>Bacteria</taxon>
        <taxon>Bacillati</taxon>
        <taxon>Actinomycetota</taxon>
        <taxon>Actinomycetes</taxon>
        <taxon>Micrococcales</taxon>
        <taxon>Microbacteriaceae</taxon>
        <taxon>Microbacterium</taxon>
    </lineage>
</organism>
<evidence type="ECO:0008006" key="3">
    <source>
        <dbReference type="Google" id="ProtNLM"/>
    </source>
</evidence>
<evidence type="ECO:0000313" key="1">
    <source>
        <dbReference type="EMBL" id="MDR6867879.1"/>
    </source>
</evidence>
<dbReference type="Proteomes" id="UP001259347">
    <property type="component" value="Unassembled WGS sequence"/>
</dbReference>
<accession>A0ABU1SE64</accession>